<evidence type="ECO:0000256" key="1">
    <source>
        <dbReference type="SAM" id="MobiDB-lite"/>
    </source>
</evidence>
<accession>A0ABU9AMH7</accession>
<dbReference type="EMBL" id="JBBPIX010000031">
    <property type="protein sequence ID" value="MEK6467493.1"/>
    <property type="molecule type" value="Genomic_DNA"/>
</dbReference>
<keyword evidence="3" id="KW-1185">Reference proteome</keyword>
<protein>
    <submittedName>
        <fullName evidence="2">Uncharacterized protein</fullName>
    </submittedName>
</protein>
<proteinExistence type="predicted"/>
<feature type="region of interest" description="Disordered" evidence="1">
    <location>
        <begin position="63"/>
        <end position="108"/>
    </location>
</feature>
<gene>
    <name evidence="2" type="ORF">WG925_27465</name>
</gene>
<organism evidence="2 3">
    <name type="scientific">Pseudonocardia alni subsp. carboxydivorans</name>
    <dbReference type="NCBI Taxonomy" id="415010"/>
    <lineage>
        <taxon>Bacteria</taxon>
        <taxon>Bacillati</taxon>
        <taxon>Actinomycetota</taxon>
        <taxon>Actinomycetes</taxon>
        <taxon>Pseudonocardiales</taxon>
        <taxon>Pseudonocardiaceae</taxon>
        <taxon>Pseudonocardia</taxon>
    </lineage>
</organism>
<dbReference type="RefSeq" id="WP_346108801.1">
    <property type="nucleotide sequence ID" value="NZ_BAAAOD010000106.1"/>
</dbReference>
<comment type="caution">
    <text evidence="2">The sequence shown here is derived from an EMBL/GenBank/DDBJ whole genome shotgun (WGS) entry which is preliminary data.</text>
</comment>
<evidence type="ECO:0000313" key="3">
    <source>
        <dbReference type="Proteomes" id="UP001367513"/>
    </source>
</evidence>
<reference evidence="2 3" key="1">
    <citation type="submission" date="2024-03" db="EMBL/GenBank/DDBJ databases">
        <title>Draft genome sequence of Pseudonocardia carboxydivorans JCM 14827.</title>
        <authorList>
            <person name="Duangmal K."/>
        </authorList>
    </citation>
    <scope>NUCLEOTIDE SEQUENCE [LARGE SCALE GENOMIC DNA]</scope>
    <source>
        <strain evidence="2 3">JCM 14827</strain>
    </source>
</reference>
<dbReference type="Proteomes" id="UP001367513">
    <property type="component" value="Unassembled WGS sequence"/>
</dbReference>
<feature type="compositionally biased region" description="Low complexity" evidence="1">
    <location>
        <begin position="68"/>
        <end position="77"/>
    </location>
</feature>
<sequence>MNQFEFWATMTGHLFSWPAAVVFSVLILKEPLGKLLGRLLSAEGPGGIKANFAQLLAEAKPNDRAADDGAASSDVPVPSVPAPGVTKPEPQPPALPGGTHDDDLAHLPPNHAKRLAANMVEFVSRQTRRDQLIGLALKRPDVAVSEAWNFLYDSLVGLALATDGYYERSAPVLLSRRLVDHGLFKKEDANEFQILQTLNSSVVNSGEYEVVVSTASAMTYINRAFDLLENVNLRVATQQGSAQQPPG</sequence>
<evidence type="ECO:0000313" key="2">
    <source>
        <dbReference type="EMBL" id="MEK6467493.1"/>
    </source>
</evidence>
<name>A0ABU9AMH7_PSEA5</name>